<dbReference type="RefSeq" id="WP_089668974.1">
    <property type="nucleotide sequence ID" value="NZ_FOJA01000001.1"/>
</dbReference>
<reference evidence="5 6" key="1">
    <citation type="submission" date="2016-10" db="EMBL/GenBank/DDBJ databases">
        <authorList>
            <person name="de Groot N.N."/>
        </authorList>
    </citation>
    <scope>NUCLEOTIDE SEQUENCE [LARGE SCALE GENOMIC DNA]</scope>
    <source>
        <strain evidence="5 6">CGMCC 1.5337</strain>
    </source>
</reference>
<evidence type="ECO:0000256" key="2">
    <source>
        <dbReference type="ARBA" id="ARBA00023163"/>
    </source>
</evidence>
<sequence length="212" mass="22368">MRRVSLRTDYPPARRHALHQEVVERSGVGRVDLLVWGPAGSATQFQWFDADADTTAALLDAVSAVEQRRLVAGDGGTYAFTRQSEFAFDPDLLAVVASADVAFFPPVSFHGDGTATVDAVGEDDRLAALVDALAAHADVTVESVRDFHRGGAPAALTDRQRAALDAAVAAGYYEVPREGSVADVADALDCSTSTAGELLRKAEARVVTALVD</sequence>
<dbReference type="PANTHER" id="PTHR34236">
    <property type="entry name" value="DIMETHYL SULFOXIDE REDUCTASE TRANSCRIPTIONAL ACTIVATOR"/>
    <property type="match status" value="1"/>
</dbReference>
<organism evidence="5 6">
    <name type="scientific">Halobacterium jilantaiense</name>
    <dbReference type="NCBI Taxonomy" id="355548"/>
    <lineage>
        <taxon>Archaea</taxon>
        <taxon>Methanobacteriati</taxon>
        <taxon>Methanobacteriota</taxon>
        <taxon>Stenosarchaea group</taxon>
        <taxon>Halobacteria</taxon>
        <taxon>Halobacteriales</taxon>
        <taxon>Halobacteriaceae</taxon>
        <taxon>Halobacterium</taxon>
    </lineage>
</organism>
<dbReference type="PANTHER" id="PTHR34236:SF1">
    <property type="entry name" value="DIMETHYL SULFOXIDE REDUCTASE TRANSCRIPTIONAL ACTIVATOR"/>
    <property type="match status" value="1"/>
</dbReference>
<dbReference type="AlphaFoldDB" id="A0A1I0PMM9"/>
<dbReference type="Pfam" id="PF04967">
    <property type="entry name" value="HTH_10"/>
    <property type="match status" value="1"/>
</dbReference>
<dbReference type="Pfam" id="PF24278">
    <property type="entry name" value="HVO_0513_N"/>
    <property type="match status" value="1"/>
</dbReference>
<evidence type="ECO:0000259" key="4">
    <source>
        <dbReference type="Pfam" id="PF24278"/>
    </source>
</evidence>
<dbReference type="InterPro" id="IPR056493">
    <property type="entry name" value="HVO_0513_N"/>
</dbReference>
<feature type="domain" description="HVO-0513-like N-terminal" evidence="4">
    <location>
        <begin position="16"/>
        <end position="145"/>
    </location>
</feature>
<evidence type="ECO:0000256" key="1">
    <source>
        <dbReference type="ARBA" id="ARBA00023015"/>
    </source>
</evidence>
<dbReference type="Proteomes" id="UP000198518">
    <property type="component" value="Unassembled WGS sequence"/>
</dbReference>
<feature type="domain" description="HTH bat-type" evidence="3">
    <location>
        <begin position="156"/>
        <end position="207"/>
    </location>
</feature>
<gene>
    <name evidence="5" type="ORF">SAMN04487945_1807</name>
</gene>
<name>A0A1I0PMM9_9EURY</name>
<evidence type="ECO:0000313" key="5">
    <source>
        <dbReference type="EMBL" id="SEW15612.1"/>
    </source>
</evidence>
<keyword evidence="1" id="KW-0805">Transcription regulation</keyword>
<dbReference type="STRING" id="355548.SAMN04487945_1807"/>
<dbReference type="EMBL" id="FOJA01000001">
    <property type="protein sequence ID" value="SEW15612.1"/>
    <property type="molecule type" value="Genomic_DNA"/>
</dbReference>
<evidence type="ECO:0000259" key="3">
    <source>
        <dbReference type="Pfam" id="PF04967"/>
    </source>
</evidence>
<dbReference type="InterPro" id="IPR007050">
    <property type="entry name" value="HTH_bacterioopsin"/>
</dbReference>
<keyword evidence="2" id="KW-0804">Transcription</keyword>
<proteinExistence type="predicted"/>
<accession>A0A1I0PMM9</accession>
<protein>
    <submittedName>
        <fullName evidence="5">HTH DNA binding domain-containing protein</fullName>
    </submittedName>
</protein>
<keyword evidence="6" id="KW-1185">Reference proteome</keyword>
<dbReference type="OrthoDB" id="27447at2157"/>
<evidence type="ECO:0000313" key="6">
    <source>
        <dbReference type="Proteomes" id="UP000198518"/>
    </source>
</evidence>